<dbReference type="KEGG" id="tbc:A0O31_02581"/>
<geneLocation type="plasmid" evidence="2">
    <name>ptb2</name>
</geneLocation>
<evidence type="ECO:0000313" key="1">
    <source>
        <dbReference type="EMBL" id="APD10597.1"/>
    </source>
</evidence>
<gene>
    <name evidence="1" type="ORF">A0O31_02581</name>
</gene>
<dbReference type="EMBL" id="CP016314">
    <property type="protein sequence ID" value="APD10597.1"/>
    <property type="molecule type" value="Genomic_DNA"/>
</dbReference>
<sequence length="90" mass="10371">MREKPVRLTAHARMRLARGATQEEVERAIREAPWAPALEGRWSATLEFPFAGEWNGRRYNAKQVRPIFVEEEDALVVITVYVYFLPKGGL</sequence>
<dbReference type="RefSeq" id="WP_152024493.1">
    <property type="nucleotide sequence ID" value="NZ_CP016314.1"/>
</dbReference>
<keyword evidence="1" id="KW-0614">Plasmid</keyword>
<proteinExistence type="predicted"/>
<organism evidence="1 2">
    <name type="scientific">Thermus brockianus</name>
    <dbReference type="NCBI Taxonomy" id="56956"/>
    <lineage>
        <taxon>Bacteria</taxon>
        <taxon>Thermotogati</taxon>
        <taxon>Deinococcota</taxon>
        <taxon>Deinococci</taxon>
        <taxon>Thermales</taxon>
        <taxon>Thermaceae</taxon>
        <taxon>Thermus</taxon>
    </lineage>
</organism>
<accession>A0A1J0LYR2</accession>
<evidence type="ECO:0000313" key="2">
    <source>
        <dbReference type="Proteomes" id="UP000182993"/>
    </source>
</evidence>
<dbReference type="Proteomes" id="UP000182993">
    <property type="component" value="Plasmid pTB2"/>
</dbReference>
<reference evidence="2" key="1">
    <citation type="submission" date="2016-06" db="EMBL/GenBank/DDBJ databases">
        <title>Whole genome sequencing of Thermus brockianus strain GE-1.</title>
        <authorList>
            <person name="Schaefers C."/>
            <person name="Blank S."/>
            <person name="Wiebusch S."/>
            <person name="Elleuche S."/>
            <person name="Antranikian G."/>
        </authorList>
    </citation>
    <scope>NUCLEOTIDE SEQUENCE [LARGE SCALE GENOMIC DNA]</scope>
    <source>
        <strain evidence="2">GE-1</strain>
        <plasmid evidence="2">ptb2</plasmid>
    </source>
</reference>
<protein>
    <recommendedName>
        <fullName evidence="3">DUF4258 domain-containing protein</fullName>
    </recommendedName>
</protein>
<name>A0A1J0LYR2_THEBO</name>
<dbReference type="OrthoDB" id="9255947at2"/>
<dbReference type="AlphaFoldDB" id="A0A1J0LYR2"/>
<evidence type="ECO:0008006" key="3">
    <source>
        <dbReference type="Google" id="ProtNLM"/>
    </source>
</evidence>